<reference evidence="1" key="1">
    <citation type="journal article" date="2021" name="New Phytol.">
        <title>Evolutionary innovations through gain and loss of genes in the ectomycorrhizal Boletales.</title>
        <authorList>
            <person name="Wu G."/>
            <person name="Miyauchi S."/>
            <person name="Morin E."/>
            <person name="Kuo A."/>
            <person name="Drula E."/>
            <person name="Varga T."/>
            <person name="Kohler A."/>
            <person name="Feng B."/>
            <person name="Cao Y."/>
            <person name="Lipzen A."/>
            <person name="Daum C."/>
            <person name="Hundley H."/>
            <person name="Pangilinan J."/>
            <person name="Johnson J."/>
            <person name="Barry K."/>
            <person name="LaButti K."/>
            <person name="Ng V."/>
            <person name="Ahrendt S."/>
            <person name="Min B."/>
            <person name="Choi I.G."/>
            <person name="Park H."/>
            <person name="Plett J.M."/>
            <person name="Magnuson J."/>
            <person name="Spatafora J.W."/>
            <person name="Nagy L.G."/>
            <person name="Henrissat B."/>
            <person name="Grigoriev I.V."/>
            <person name="Yang Z.L."/>
            <person name="Xu J."/>
            <person name="Martin F.M."/>
        </authorList>
    </citation>
    <scope>NUCLEOTIDE SEQUENCE</scope>
    <source>
        <strain evidence="1">KUC20120723A-06</strain>
    </source>
</reference>
<sequence>MFKKVDNNANETYLTKLLQDFIASDSNFTEIYEEPDLSTVSNTYTLSGTLCVPLTGEKNSSHVQYLVHGIGFDSRYWDFSPGSSEDYSYVAASASAGIATFRYDRLGTGLSEKPYDAYNVVQYATDVAIAVKFAQMLRDGSIGRKFSKVVGVGHSYGSIQTQAITALAPTALDAVILTGYSVNASALPIVLTSIVYSTASQVSPTDFPADEFSNAYLVTLAPQTFQLNFWYYPYYSQAAFDGAVSIEQPVTQGVIFTFGTTPPVSSSFTGPVHVVTGGKDWIFCFENCYAVPSGGPYTSVLDYVQELFPATNGFSTYIPPNTGHEVNLHYSAPTTYQNMLQFAESIFS</sequence>
<name>A0ACB8BDI3_9AGAM</name>
<organism evidence="1 2">
    <name type="scientific">Leucogyrophana mollusca</name>
    <dbReference type="NCBI Taxonomy" id="85980"/>
    <lineage>
        <taxon>Eukaryota</taxon>
        <taxon>Fungi</taxon>
        <taxon>Dikarya</taxon>
        <taxon>Basidiomycota</taxon>
        <taxon>Agaricomycotina</taxon>
        <taxon>Agaricomycetes</taxon>
        <taxon>Agaricomycetidae</taxon>
        <taxon>Boletales</taxon>
        <taxon>Boletales incertae sedis</taxon>
        <taxon>Leucogyrophana</taxon>
    </lineage>
</organism>
<keyword evidence="2" id="KW-1185">Reference proteome</keyword>
<protein>
    <submittedName>
        <fullName evidence="1">Alpha/beta-hydrolase</fullName>
    </submittedName>
</protein>
<dbReference type="Proteomes" id="UP000790709">
    <property type="component" value="Unassembled WGS sequence"/>
</dbReference>
<gene>
    <name evidence="1" type="ORF">BV22DRAFT_571345</name>
</gene>
<dbReference type="EMBL" id="MU266448">
    <property type="protein sequence ID" value="KAH7923574.1"/>
    <property type="molecule type" value="Genomic_DNA"/>
</dbReference>
<proteinExistence type="predicted"/>
<evidence type="ECO:0000313" key="2">
    <source>
        <dbReference type="Proteomes" id="UP000790709"/>
    </source>
</evidence>
<comment type="caution">
    <text evidence="1">The sequence shown here is derived from an EMBL/GenBank/DDBJ whole genome shotgun (WGS) entry which is preliminary data.</text>
</comment>
<accession>A0ACB8BDI3</accession>
<evidence type="ECO:0000313" key="1">
    <source>
        <dbReference type="EMBL" id="KAH7923574.1"/>
    </source>
</evidence>